<dbReference type="GO" id="GO:0015293">
    <property type="term" value="F:symporter activity"/>
    <property type="evidence" value="ECO:0007669"/>
    <property type="project" value="UniProtKB-KW"/>
</dbReference>
<comment type="function">
    <text evidence="9">May be a proton symporter involved in the uptake of osmolytes such as proline and glycine betaine.</text>
</comment>
<feature type="transmembrane region" description="Helical" evidence="12">
    <location>
        <begin position="256"/>
        <end position="279"/>
    </location>
</feature>
<dbReference type="InterPro" id="IPR011701">
    <property type="entry name" value="MFS"/>
</dbReference>
<keyword evidence="8 12" id="KW-0472">Membrane</keyword>
<keyword evidence="3" id="KW-0813">Transport</keyword>
<feature type="transmembrane region" description="Helical" evidence="12">
    <location>
        <begin position="66"/>
        <end position="90"/>
    </location>
</feature>
<dbReference type="InterPro" id="IPR036259">
    <property type="entry name" value="MFS_trans_sf"/>
</dbReference>
<dbReference type="InterPro" id="IPR020846">
    <property type="entry name" value="MFS_dom"/>
</dbReference>
<dbReference type="PROSITE" id="PS50850">
    <property type="entry name" value="MFS"/>
    <property type="match status" value="1"/>
</dbReference>
<evidence type="ECO:0000256" key="10">
    <source>
        <dbReference type="ARBA" id="ARBA00039918"/>
    </source>
</evidence>
<dbReference type="PANTHER" id="PTHR43045">
    <property type="entry name" value="SHIKIMATE TRANSPORTER"/>
    <property type="match status" value="1"/>
</dbReference>
<evidence type="ECO:0000256" key="8">
    <source>
        <dbReference type="ARBA" id="ARBA00023136"/>
    </source>
</evidence>
<comment type="caution">
    <text evidence="14">The sequence shown here is derived from an EMBL/GenBank/DDBJ whole genome shotgun (WGS) entry which is preliminary data.</text>
</comment>
<evidence type="ECO:0000256" key="9">
    <source>
        <dbReference type="ARBA" id="ARBA00037295"/>
    </source>
</evidence>
<dbReference type="PANTHER" id="PTHR43045:SF1">
    <property type="entry name" value="SHIKIMATE TRANSPORTER"/>
    <property type="match status" value="1"/>
</dbReference>
<proteinExistence type="inferred from homology"/>
<comment type="similarity">
    <text evidence="2">Belongs to the major facilitator superfamily. Metabolite:H+ Symporter (MHS) family (TC 2.A.1.6) family.</text>
</comment>
<evidence type="ECO:0000256" key="12">
    <source>
        <dbReference type="SAM" id="Phobius"/>
    </source>
</evidence>
<evidence type="ECO:0000256" key="2">
    <source>
        <dbReference type="ARBA" id="ARBA00008240"/>
    </source>
</evidence>
<keyword evidence="6" id="KW-0769">Symport</keyword>
<dbReference type="Pfam" id="PF00083">
    <property type="entry name" value="Sugar_tr"/>
    <property type="match status" value="1"/>
</dbReference>
<feature type="transmembrane region" description="Helical" evidence="12">
    <location>
        <begin position="204"/>
        <end position="225"/>
    </location>
</feature>
<name>A0A4R4VCE7_9ACTN</name>
<dbReference type="RefSeq" id="WP_132598790.1">
    <property type="nucleotide sequence ID" value="NZ_SMKO01000098.1"/>
</dbReference>
<feature type="transmembrane region" description="Helical" evidence="12">
    <location>
        <begin position="291"/>
        <end position="310"/>
    </location>
</feature>
<gene>
    <name evidence="14" type="ORF">E1292_29555</name>
</gene>
<dbReference type="SUPFAM" id="SSF103473">
    <property type="entry name" value="MFS general substrate transporter"/>
    <property type="match status" value="1"/>
</dbReference>
<dbReference type="Gene3D" id="1.20.1250.20">
    <property type="entry name" value="MFS general substrate transporter like domains"/>
    <property type="match status" value="2"/>
</dbReference>
<feature type="transmembrane region" description="Helical" evidence="12">
    <location>
        <begin position="102"/>
        <end position="120"/>
    </location>
</feature>
<evidence type="ECO:0000313" key="14">
    <source>
        <dbReference type="EMBL" id="TDD00173.1"/>
    </source>
</evidence>
<sequence>MTDVPPTSPSTSPATGPSPGVARTVPWKLTAATIVGNTIEFYDFTIYGTLTALVFGRLFFPTSDPLAGTLLAFGTFAVGFVSRPLGGVLFGHLGDRLGRKPTLMWSLGVMGAATFLMGLLPTYADIGVWAPIMLTFLRFCQGLGIGGEWGGAVSLMVESAPPSRRGWYGSLVQTGSGFGIILSSLTLTTLLATLGTGELLAWGWRIPFLVSVVLVGVGVVVRLQIQESPEFREVKAEQRVERAPVWQIVREHPRTIALAIGMYVAIAAFGFVIGVFVISYTVQELGLSREFAVAANLVNGVFYVIGILVAGALSDRIGKRRTYLLCGLLLIPAPFLYFALLDTRSIPLILAGSVFVGLVSGLPYGVQASLFCELFPARLRYSGISLGFQVATVLGGALAPTFASLLFAAAEHSWAISAYIAGLAVIMVLCTLAVRPYPETTKGINA</sequence>
<dbReference type="Proteomes" id="UP000295258">
    <property type="component" value="Unassembled WGS sequence"/>
</dbReference>
<evidence type="ECO:0000256" key="3">
    <source>
        <dbReference type="ARBA" id="ARBA00022448"/>
    </source>
</evidence>
<keyword evidence="4" id="KW-1003">Cell membrane</keyword>
<accession>A0A4R4VCE7</accession>
<keyword evidence="5 12" id="KW-0812">Transmembrane</keyword>
<keyword evidence="15" id="KW-1185">Reference proteome</keyword>
<evidence type="ECO:0000313" key="15">
    <source>
        <dbReference type="Proteomes" id="UP000295258"/>
    </source>
</evidence>
<feature type="transmembrane region" description="Helical" evidence="12">
    <location>
        <begin position="386"/>
        <end position="408"/>
    </location>
</feature>
<feature type="transmembrane region" description="Helical" evidence="12">
    <location>
        <begin position="414"/>
        <end position="434"/>
    </location>
</feature>
<evidence type="ECO:0000256" key="4">
    <source>
        <dbReference type="ARBA" id="ARBA00022475"/>
    </source>
</evidence>
<evidence type="ECO:0000256" key="6">
    <source>
        <dbReference type="ARBA" id="ARBA00022847"/>
    </source>
</evidence>
<feature type="transmembrane region" description="Helical" evidence="12">
    <location>
        <begin position="41"/>
        <end position="60"/>
    </location>
</feature>
<evidence type="ECO:0000256" key="1">
    <source>
        <dbReference type="ARBA" id="ARBA00004651"/>
    </source>
</evidence>
<dbReference type="Pfam" id="PF07690">
    <property type="entry name" value="MFS_1"/>
    <property type="match status" value="1"/>
</dbReference>
<feature type="transmembrane region" description="Helical" evidence="12">
    <location>
        <begin position="322"/>
        <end position="340"/>
    </location>
</feature>
<evidence type="ECO:0000256" key="11">
    <source>
        <dbReference type="SAM" id="MobiDB-lite"/>
    </source>
</evidence>
<dbReference type="AlphaFoldDB" id="A0A4R4VCE7"/>
<evidence type="ECO:0000259" key="13">
    <source>
        <dbReference type="PROSITE" id="PS50850"/>
    </source>
</evidence>
<feature type="domain" description="Major facilitator superfamily (MFS) profile" evidence="13">
    <location>
        <begin position="29"/>
        <end position="439"/>
    </location>
</feature>
<evidence type="ECO:0000256" key="5">
    <source>
        <dbReference type="ARBA" id="ARBA00022692"/>
    </source>
</evidence>
<dbReference type="CDD" id="cd17369">
    <property type="entry name" value="MFS_ShiA_like"/>
    <property type="match status" value="1"/>
</dbReference>
<dbReference type="GO" id="GO:0005886">
    <property type="term" value="C:plasma membrane"/>
    <property type="evidence" value="ECO:0007669"/>
    <property type="project" value="UniProtKB-SubCell"/>
</dbReference>
<protein>
    <recommendedName>
        <fullName evidence="10">Putative proline/betaine transporter</fullName>
    </recommendedName>
</protein>
<feature type="region of interest" description="Disordered" evidence="11">
    <location>
        <begin position="1"/>
        <end position="20"/>
    </location>
</feature>
<feature type="transmembrane region" description="Helical" evidence="12">
    <location>
        <begin position="167"/>
        <end position="192"/>
    </location>
</feature>
<evidence type="ECO:0000256" key="7">
    <source>
        <dbReference type="ARBA" id="ARBA00022989"/>
    </source>
</evidence>
<feature type="compositionally biased region" description="Low complexity" evidence="11">
    <location>
        <begin position="9"/>
        <end position="20"/>
    </location>
</feature>
<comment type="subcellular location">
    <subcellularLocation>
        <location evidence="1">Cell membrane</location>
        <topology evidence="1">Multi-pass membrane protein</topology>
    </subcellularLocation>
</comment>
<keyword evidence="7 12" id="KW-1133">Transmembrane helix</keyword>
<organism evidence="14 15">
    <name type="scientific">Nonomuraea deserti</name>
    <dbReference type="NCBI Taxonomy" id="1848322"/>
    <lineage>
        <taxon>Bacteria</taxon>
        <taxon>Bacillati</taxon>
        <taxon>Actinomycetota</taxon>
        <taxon>Actinomycetes</taxon>
        <taxon>Streptosporangiales</taxon>
        <taxon>Streptosporangiaceae</taxon>
        <taxon>Nonomuraea</taxon>
    </lineage>
</organism>
<dbReference type="EMBL" id="SMKO01000098">
    <property type="protein sequence ID" value="TDD00173.1"/>
    <property type="molecule type" value="Genomic_DNA"/>
</dbReference>
<reference evidence="14 15" key="1">
    <citation type="submission" date="2019-03" db="EMBL/GenBank/DDBJ databases">
        <title>Draft genome sequences of novel Actinobacteria.</title>
        <authorList>
            <person name="Sahin N."/>
            <person name="Ay H."/>
            <person name="Saygin H."/>
        </authorList>
    </citation>
    <scope>NUCLEOTIDE SEQUENCE [LARGE SCALE GENOMIC DNA]</scope>
    <source>
        <strain evidence="14 15">KC310</strain>
    </source>
</reference>
<dbReference type="FunFam" id="1.20.1250.20:FF:000001">
    <property type="entry name" value="Dicarboxylate MFS transporter"/>
    <property type="match status" value="1"/>
</dbReference>
<dbReference type="InterPro" id="IPR005828">
    <property type="entry name" value="MFS_sugar_transport-like"/>
</dbReference>
<feature type="transmembrane region" description="Helical" evidence="12">
    <location>
        <begin position="346"/>
        <end position="366"/>
    </location>
</feature>